<accession>A0A7W8JV51</accession>
<proteinExistence type="predicted"/>
<sequence>MSDVHSAVDLDAGLELTLIPVYPNVLGETAMLTVQPLKSPVESTKIPLGLYRVTPVQTFNGERQRMLISTSHQPEPVLAAAVGFCFLNRGDKLMELRLLNP</sequence>
<evidence type="ECO:0000313" key="2">
    <source>
        <dbReference type="Proteomes" id="UP000552709"/>
    </source>
</evidence>
<evidence type="ECO:0000313" key="1">
    <source>
        <dbReference type="EMBL" id="MBB5363832.1"/>
    </source>
</evidence>
<comment type="caution">
    <text evidence="1">The sequence shown here is derived from an EMBL/GenBank/DDBJ whole genome shotgun (WGS) entry which is preliminary data.</text>
</comment>
<dbReference type="Proteomes" id="UP000552709">
    <property type="component" value="Unassembled WGS sequence"/>
</dbReference>
<organism evidence="1 2">
    <name type="scientific">Deinococcus humi</name>
    <dbReference type="NCBI Taxonomy" id="662880"/>
    <lineage>
        <taxon>Bacteria</taxon>
        <taxon>Thermotogati</taxon>
        <taxon>Deinococcota</taxon>
        <taxon>Deinococci</taxon>
        <taxon>Deinococcales</taxon>
        <taxon>Deinococcaceae</taxon>
        <taxon>Deinococcus</taxon>
    </lineage>
</organism>
<keyword evidence="2" id="KW-1185">Reference proteome</keyword>
<name>A0A7W8JV51_9DEIO</name>
<protein>
    <submittedName>
        <fullName evidence="1">Uncharacterized protein</fullName>
    </submittedName>
</protein>
<dbReference type="AlphaFoldDB" id="A0A7W8JV51"/>
<reference evidence="1 2" key="1">
    <citation type="submission" date="2020-08" db="EMBL/GenBank/DDBJ databases">
        <title>Genomic Encyclopedia of Type Strains, Phase IV (KMG-IV): sequencing the most valuable type-strain genomes for metagenomic binning, comparative biology and taxonomic classification.</title>
        <authorList>
            <person name="Goeker M."/>
        </authorList>
    </citation>
    <scope>NUCLEOTIDE SEQUENCE [LARGE SCALE GENOMIC DNA]</scope>
    <source>
        <strain evidence="1 2">DSM 27939</strain>
    </source>
</reference>
<dbReference type="RefSeq" id="WP_184133418.1">
    <property type="nucleotide sequence ID" value="NZ_JACHFL010000007.1"/>
</dbReference>
<dbReference type="EMBL" id="JACHFL010000007">
    <property type="protein sequence ID" value="MBB5363832.1"/>
    <property type="molecule type" value="Genomic_DNA"/>
</dbReference>
<gene>
    <name evidence="1" type="ORF">HNQ08_002939</name>
</gene>